<reference evidence="4" key="1">
    <citation type="journal article" date="2021" name="IMA Fungus">
        <title>Genomic characterization of three marine fungi, including Emericellopsis atlantica sp. nov. with signatures of a generalist lifestyle and marine biomass degradation.</title>
        <authorList>
            <person name="Hagestad O.C."/>
            <person name="Hou L."/>
            <person name="Andersen J.H."/>
            <person name="Hansen E.H."/>
            <person name="Altermark B."/>
            <person name="Li C."/>
            <person name="Kuhnert E."/>
            <person name="Cox R.J."/>
            <person name="Crous P.W."/>
            <person name="Spatafora J.W."/>
            <person name="Lail K."/>
            <person name="Amirebrahimi M."/>
            <person name="Lipzen A."/>
            <person name="Pangilinan J."/>
            <person name="Andreopoulos W."/>
            <person name="Hayes R.D."/>
            <person name="Ng V."/>
            <person name="Grigoriev I.V."/>
            <person name="Jackson S.A."/>
            <person name="Sutton T.D.S."/>
            <person name="Dobson A.D.W."/>
            <person name="Rama T."/>
        </authorList>
    </citation>
    <scope>NUCLEOTIDE SEQUENCE</scope>
    <source>
        <strain evidence="4">TRa018bII</strain>
    </source>
</reference>
<feature type="region of interest" description="Disordered" evidence="1">
    <location>
        <begin position="759"/>
        <end position="778"/>
    </location>
</feature>
<dbReference type="PANTHER" id="PTHR37049:SF5">
    <property type="entry name" value="TAIL SPECIFIC PROTEASE DOMAIN-CONTAINING PROTEIN"/>
    <property type="match status" value="1"/>
</dbReference>
<name>A0A9P7YNR2_9HELO</name>
<feature type="compositionally biased region" description="Acidic residues" evidence="1">
    <location>
        <begin position="311"/>
        <end position="324"/>
    </location>
</feature>
<feature type="region of interest" description="Disordered" evidence="1">
    <location>
        <begin position="859"/>
        <end position="881"/>
    </location>
</feature>
<keyword evidence="5" id="KW-1185">Reference proteome</keyword>
<feature type="compositionally biased region" description="Low complexity" evidence="1">
    <location>
        <begin position="861"/>
        <end position="875"/>
    </location>
</feature>
<accession>A0A9P7YNR2</accession>
<dbReference type="InterPro" id="IPR029045">
    <property type="entry name" value="ClpP/crotonase-like_dom_sf"/>
</dbReference>
<keyword evidence="2" id="KW-0732">Signal</keyword>
<evidence type="ECO:0000256" key="1">
    <source>
        <dbReference type="SAM" id="MobiDB-lite"/>
    </source>
</evidence>
<dbReference type="SUPFAM" id="SSF52096">
    <property type="entry name" value="ClpP/crotonase"/>
    <property type="match status" value="1"/>
</dbReference>
<organism evidence="4 5">
    <name type="scientific">Amylocarpus encephaloides</name>
    <dbReference type="NCBI Taxonomy" id="45428"/>
    <lineage>
        <taxon>Eukaryota</taxon>
        <taxon>Fungi</taxon>
        <taxon>Dikarya</taxon>
        <taxon>Ascomycota</taxon>
        <taxon>Pezizomycotina</taxon>
        <taxon>Leotiomycetes</taxon>
        <taxon>Helotiales</taxon>
        <taxon>Helotiales incertae sedis</taxon>
        <taxon>Amylocarpus</taxon>
    </lineage>
</organism>
<feature type="signal peptide" evidence="2">
    <location>
        <begin position="1"/>
        <end position="24"/>
    </location>
</feature>
<dbReference type="AlphaFoldDB" id="A0A9P7YNR2"/>
<dbReference type="Proteomes" id="UP000824998">
    <property type="component" value="Unassembled WGS sequence"/>
</dbReference>
<dbReference type="InterPro" id="IPR056186">
    <property type="entry name" value="PDZ_CPAF-rel"/>
</dbReference>
<dbReference type="InterPro" id="IPR052766">
    <property type="entry name" value="S41A_metabolite_peptidase"/>
</dbReference>
<evidence type="ECO:0000259" key="3">
    <source>
        <dbReference type="Pfam" id="PF23658"/>
    </source>
</evidence>
<gene>
    <name evidence="4" type="ORF">BJ875DRAFT_456406</name>
</gene>
<comment type="caution">
    <text evidence="4">The sequence shown here is derived from an EMBL/GenBank/DDBJ whole genome shotgun (WGS) entry which is preliminary data.</text>
</comment>
<protein>
    <recommendedName>
        <fullName evidence="3">CPAF-like PDZ domain-containing protein</fullName>
    </recommendedName>
</protein>
<proteinExistence type="predicted"/>
<dbReference type="EMBL" id="MU251407">
    <property type="protein sequence ID" value="KAG9236435.1"/>
    <property type="molecule type" value="Genomic_DNA"/>
</dbReference>
<sequence>MWRLRLLPPCLRLLSFACVAPILAAPTTTSSTSTAPNPTSTICGDIATAVFEDGQSIFLASEVHQCLLTVPFNAAVATRFVAYWKDALQFQSTLAYLRNPPPSYQQPAVDLLGGLALIQQHVDNGGYTNEYDFETDLQRLLYAANDDHLTLVGGILGAFTYGAPVSIVSVSRDGQELPKTYLFDDLYGAQRDPSYTPSAISKINGMTANQYLGQFAARNALGALESHAELNLLMASPAGDIQDFYTTWSGDANFYPGDTLSITLENGTQVPDLSWLAVYNGPEETGPLQTGGDFYNFFVLGLYPASFDPYSDDISDDESTETSDSDATPTDSEDPPAPTPSGWGNPAYPEVADVSQLDLGTFGGGFVSGYFLEQSSVAVLSIPSFKASGEAVKSFSSTVREFLVKSKAAGMKKVVVDLQQNYGGDTLLAYEVFKNFFPTIDPYGGSRLRAHPLADSVGDAISGYFDTPLTLSDPDYYALYTNDWVASTRLNSATNRHFASWDEAFGPHLSNGDSFTAVQRLNLSDTLFNTLFVGDPNDIFTVYGYGARPANTSQPYAAEDIIILSDGLCSSTCSIFMEMMHHEAGVRTVVAGGVPAYGPMQAPSLTRGARLYGVDDTLDANINYAQAIAEFFDRPSTLPNRTEALSFSMTSSGINLRDQVRQDDDVPIQFKYEAADCRIFFTPKTFYNYTALWQYAADAIWKKPSLCVNGSTGYSSVNVTKTAAPPQTVLVPAQPVKPPELGAVIMSMIAGAPLVEEPALSSGRSNKDKNFDGTPCRKRKDRETNKIKLTCPKDFFCLESFKVCDGAKQKTVPSCVALCPTNNDEECASNFCQPFRQSKAEKLRGLVQKRGYCEQKKNFCSSGLSSKSSRPGKPSTPFRKG</sequence>
<feature type="domain" description="CPAF-like PDZ" evidence="3">
    <location>
        <begin position="161"/>
        <end position="280"/>
    </location>
</feature>
<dbReference type="OrthoDB" id="27214at2759"/>
<evidence type="ECO:0000313" key="5">
    <source>
        <dbReference type="Proteomes" id="UP000824998"/>
    </source>
</evidence>
<evidence type="ECO:0000256" key="2">
    <source>
        <dbReference type="SAM" id="SignalP"/>
    </source>
</evidence>
<dbReference type="Pfam" id="PF23658">
    <property type="entry name" value="PDZ_CPAF_rel"/>
    <property type="match status" value="1"/>
</dbReference>
<evidence type="ECO:0000313" key="4">
    <source>
        <dbReference type="EMBL" id="KAG9236435.1"/>
    </source>
</evidence>
<dbReference type="PANTHER" id="PTHR37049">
    <property type="entry name" value="PEPTIDASE S41 FAMILY PROTEIN"/>
    <property type="match status" value="1"/>
</dbReference>
<dbReference type="Gene3D" id="3.90.226.10">
    <property type="entry name" value="2-enoyl-CoA Hydratase, Chain A, domain 1"/>
    <property type="match status" value="1"/>
</dbReference>
<feature type="region of interest" description="Disordered" evidence="1">
    <location>
        <begin position="311"/>
        <end position="347"/>
    </location>
</feature>
<feature type="chain" id="PRO_5040390819" description="CPAF-like PDZ domain-containing protein" evidence="2">
    <location>
        <begin position="25"/>
        <end position="881"/>
    </location>
</feature>